<evidence type="ECO:0000256" key="2">
    <source>
        <dbReference type="ARBA" id="ARBA00023015"/>
    </source>
</evidence>
<dbReference type="Gene3D" id="3.40.190.10">
    <property type="entry name" value="Periplasmic binding protein-like II"/>
    <property type="match status" value="2"/>
</dbReference>
<dbReference type="Gene3D" id="1.10.10.10">
    <property type="entry name" value="Winged helix-like DNA-binding domain superfamily/Winged helix DNA-binding domain"/>
    <property type="match status" value="1"/>
</dbReference>
<accession>A0AAX2LUC2</accession>
<dbReference type="Pfam" id="PF00126">
    <property type="entry name" value="HTH_1"/>
    <property type="match status" value="1"/>
</dbReference>
<keyword evidence="3" id="KW-0238">DNA-binding</keyword>
<dbReference type="PROSITE" id="PS50931">
    <property type="entry name" value="HTH_LYSR"/>
    <property type="match status" value="1"/>
</dbReference>
<comment type="similarity">
    <text evidence="1">Belongs to the LysR transcriptional regulatory family.</text>
</comment>
<comment type="caution">
    <text evidence="6">The sequence shown here is derived from an EMBL/GenBank/DDBJ whole genome shotgun (WGS) entry which is preliminary data.</text>
</comment>
<dbReference type="InterPro" id="IPR037402">
    <property type="entry name" value="YidZ_PBP2"/>
</dbReference>
<organism evidence="6 7">
    <name type="scientific">Vibrio fluvialis</name>
    <dbReference type="NCBI Taxonomy" id="676"/>
    <lineage>
        <taxon>Bacteria</taxon>
        <taxon>Pseudomonadati</taxon>
        <taxon>Pseudomonadota</taxon>
        <taxon>Gammaproteobacteria</taxon>
        <taxon>Vibrionales</taxon>
        <taxon>Vibrionaceae</taxon>
        <taxon>Vibrio</taxon>
    </lineage>
</organism>
<dbReference type="InterPro" id="IPR005119">
    <property type="entry name" value="LysR_subst-bd"/>
</dbReference>
<evidence type="ECO:0000313" key="7">
    <source>
        <dbReference type="Proteomes" id="UP000254626"/>
    </source>
</evidence>
<proteinExistence type="inferred from homology"/>
<dbReference type="GO" id="GO:0003700">
    <property type="term" value="F:DNA-binding transcription factor activity"/>
    <property type="evidence" value="ECO:0007669"/>
    <property type="project" value="InterPro"/>
</dbReference>
<dbReference type="EMBL" id="UHIP01000002">
    <property type="protein sequence ID" value="SUQ26966.1"/>
    <property type="molecule type" value="Genomic_DNA"/>
</dbReference>
<dbReference type="SUPFAM" id="SSF53850">
    <property type="entry name" value="Periplasmic binding protein-like II"/>
    <property type="match status" value="1"/>
</dbReference>
<evidence type="ECO:0000313" key="6">
    <source>
        <dbReference type="EMBL" id="SUQ26966.1"/>
    </source>
</evidence>
<feature type="domain" description="HTH lysR-type" evidence="5">
    <location>
        <begin position="18"/>
        <end position="75"/>
    </location>
</feature>
<keyword evidence="4" id="KW-0804">Transcription</keyword>
<sequence length="322" mass="36265">MTIRLRSGAKPGSSMNNINLNLLRSLKVLLDECHVSQAAYKLNITQSAVSRQLSQLRELFADPLLVRDGNQLIPTPKALQLQAKLEHWFVELDELMVEAEFEPAQWKGEFVLASSDYVAQFILPEIVEAMAVQSPQVSVKYCLWQPDLLSQMAESDIQLASTMSPEPPVGVSSVLIGADYPVVAMHNQHPLAAQTELSVEDLLNFAHIKVIGGGDKDTYIDQALAKLGHQRRIALKVPFFSAAFRSLCLSQHLMVVPEHIASNLQHHYDVVYKRLPVTTPLHKYWLLWHAKYDNQASHQWARNLVHAIMTETSYSIGYDYKS</sequence>
<evidence type="ECO:0000259" key="5">
    <source>
        <dbReference type="PROSITE" id="PS50931"/>
    </source>
</evidence>
<dbReference type="AlphaFoldDB" id="A0AAX2LUC2"/>
<name>A0AAX2LUC2_VIBFL</name>
<dbReference type="InterPro" id="IPR050389">
    <property type="entry name" value="LysR-type_TF"/>
</dbReference>
<dbReference type="SUPFAM" id="SSF46785">
    <property type="entry name" value="Winged helix' DNA-binding domain"/>
    <property type="match status" value="1"/>
</dbReference>
<evidence type="ECO:0000256" key="4">
    <source>
        <dbReference type="ARBA" id="ARBA00023163"/>
    </source>
</evidence>
<protein>
    <submittedName>
        <fullName evidence="6">Transcriptional regulator</fullName>
    </submittedName>
</protein>
<dbReference type="CDD" id="cd08417">
    <property type="entry name" value="PBP2_Nitroaromatics_like"/>
    <property type="match status" value="1"/>
</dbReference>
<evidence type="ECO:0000256" key="3">
    <source>
        <dbReference type="ARBA" id="ARBA00023125"/>
    </source>
</evidence>
<dbReference type="Proteomes" id="UP000254626">
    <property type="component" value="Unassembled WGS sequence"/>
</dbReference>
<dbReference type="InterPro" id="IPR036390">
    <property type="entry name" value="WH_DNA-bd_sf"/>
</dbReference>
<dbReference type="GO" id="GO:0003677">
    <property type="term" value="F:DNA binding"/>
    <property type="evidence" value="ECO:0007669"/>
    <property type="project" value="UniProtKB-KW"/>
</dbReference>
<reference evidence="6 7" key="1">
    <citation type="submission" date="2018-06" db="EMBL/GenBank/DDBJ databases">
        <authorList>
            <consortium name="Pathogen Informatics"/>
            <person name="Doyle S."/>
        </authorList>
    </citation>
    <scope>NUCLEOTIDE SEQUENCE [LARGE SCALE GENOMIC DNA]</scope>
    <source>
        <strain evidence="6 7">NCTC11327</strain>
    </source>
</reference>
<dbReference type="PANTHER" id="PTHR30118">
    <property type="entry name" value="HTH-TYPE TRANSCRIPTIONAL REGULATOR LEUO-RELATED"/>
    <property type="match status" value="1"/>
</dbReference>
<gene>
    <name evidence="6" type="primary">yidZ_2</name>
    <name evidence="6" type="ORF">NCTC11327_03832</name>
</gene>
<dbReference type="InterPro" id="IPR000847">
    <property type="entry name" value="LysR_HTH_N"/>
</dbReference>
<dbReference type="Pfam" id="PF03466">
    <property type="entry name" value="LysR_substrate"/>
    <property type="match status" value="1"/>
</dbReference>
<dbReference type="PRINTS" id="PR00039">
    <property type="entry name" value="HTHLYSR"/>
</dbReference>
<evidence type="ECO:0000256" key="1">
    <source>
        <dbReference type="ARBA" id="ARBA00009437"/>
    </source>
</evidence>
<keyword evidence="2" id="KW-0805">Transcription regulation</keyword>
<dbReference type="InterPro" id="IPR036388">
    <property type="entry name" value="WH-like_DNA-bd_sf"/>
</dbReference>
<dbReference type="PANTHER" id="PTHR30118:SF15">
    <property type="entry name" value="TRANSCRIPTIONAL REGULATORY PROTEIN"/>
    <property type="match status" value="1"/>
</dbReference>